<accession>A0A2T5GGA3</accession>
<name>A0A2T5GGA3_9SPHN</name>
<comment type="caution">
    <text evidence="1">The sequence shown here is derived from an EMBL/GenBank/DDBJ whole genome shotgun (WGS) entry which is preliminary data.</text>
</comment>
<organism evidence="1 2">
    <name type="scientific">Sphingomonas aurantiaca</name>
    <dbReference type="NCBI Taxonomy" id="185949"/>
    <lineage>
        <taxon>Bacteria</taxon>
        <taxon>Pseudomonadati</taxon>
        <taxon>Pseudomonadota</taxon>
        <taxon>Alphaproteobacteria</taxon>
        <taxon>Sphingomonadales</taxon>
        <taxon>Sphingomonadaceae</taxon>
        <taxon>Sphingomonas</taxon>
    </lineage>
</organism>
<sequence>MSPWSPSSSSSRCYRAFGLRLQSTLPLPELHLVDEAGDDGHEATSGAIDVVVRMAAAPPPDAPEILPDVRCDADHFWMDVPRVGRFLVRHGREMVVEPCPDVPDGDVRAYLLGSAMGALLHQRGLLPLHASAVEVNGRAIVFIAPAGSGKSTMAMHLQHRGHRVICDDICAVAIESGGGGGSARLWPGLRNLKLWRASLGAIARTPDGLEPVLVDMDKYRVPVDAPADDRAVDLAAVVLLDWGEDFAISPLPGAEAVGALVANTFRGQLVVPMGRQAAHWRQCLDLFGAAGVYRIVRPRALDQLDRASILIERLSLTPTR</sequence>
<dbReference type="InterPro" id="IPR027417">
    <property type="entry name" value="P-loop_NTPase"/>
</dbReference>
<dbReference type="Proteomes" id="UP000244189">
    <property type="component" value="Unassembled WGS sequence"/>
</dbReference>
<dbReference type="SUPFAM" id="SSF53795">
    <property type="entry name" value="PEP carboxykinase-like"/>
    <property type="match status" value="1"/>
</dbReference>
<gene>
    <name evidence="1" type="ORF">C8J26_3946</name>
</gene>
<dbReference type="Gene3D" id="3.40.50.300">
    <property type="entry name" value="P-loop containing nucleotide triphosphate hydrolases"/>
    <property type="match status" value="1"/>
</dbReference>
<evidence type="ECO:0000313" key="2">
    <source>
        <dbReference type="Proteomes" id="UP000244189"/>
    </source>
</evidence>
<dbReference type="AlphaFoldDB" id="A0A2T5GGA3"/>
<keyword evidence="2" id="KW-1185">Reference proteome</keyword>
<reference evidence="1 2" key="1">
    <citation type="submission" date="2018-04" db="EMBL/GenBank/DDBJ databases">
        <title>Genomic Encyclopedia of Type Strains, Phase III (KMG-III): the genomes of soil and plant-associated and newly described type strains.</title>
        <authorList>
            <person name="Whitman W."/>
        </authorList>
    </citation>
    <scope>NUCLEOTIDE SEQUENCE [LARGE SCALE GENOMIC DNA]</scope>
    <source>
        <strain evidence="1 2">MA101b</strain>
    </source>
</reference>
<dbReference type="EMBL" id="QAOG01000009">
    <property type="protein sequence ID" value="PTQ58345.1"/>
    <property type="molecule type" value="Genomic_DNA"/>
</dbReference>
<evidence type="ECO:0000313" key="1">
    <source>
        <dbReference type="EMBL" id="PTQ58345.1"/>
    </source>
</evidence>
<protein>
    <recommendedName>
        <fullName evidence="3">Hpr(Ser) kinase/phosphatase</fullName>
    </recommendedName>
</protein>
<proteinExistence type="predicted"/>
<evidence type="ECO:0008006" key="3">
    <source>
        <dbReference type="Google" id="ProtNLM"/>
    </source>
</evidence>